<keyword evidence="3" id="KW-0812">Transmembrane</keyword>
<evidence type="ECO:0000256" key="5">
    <source>
        <dbReference type="ARBA" id="ARBA00023136"/>
    </source>
</evidence>
<keyword evidence="4" id="KW-1133">Transmembrane helix</keyword>
<evidence type="ECO:0000256" key="1">
    <source>
        <dbReference type="ARBA" id="ARBA00004141"/>
    </source>
</evidence>
<dbReference type="OrthoDB" id="78663at2759"/>
<comment type="caution">
    <text evidence="6">The sequence shown here is derived from an EMBL/GenBank/DDBJ whole genome shotgun (WGS) entry which is preliminary data.</text>
</comment>
<dbReference type="Gene3D" id="1.20.1250.20">
    <property type="entry name" value="MFS general substrate transporter like domains"/>
    <property type="match status" value="1"/>
</dbReference>
<reference evidence="6" key="1">
    <citation type="submission" date="2022-03" db="EMBL/GenBank/DDBJ databases">
        <authorList>
            <person name="Martin C."/>
        </authorList>
    </citation>
    <scope>NUCLEOTIDE SEQUENCE</scope>
</reference>
<dbReference type="AlphaFoldDB" id="A0A8J1UQZ0"/>
<dbReference type="InterPro" id="IPR010291">
    <property type="entry name" value="Ion_channel_UNC-93"/>
</dbReference>
<evidence type="ECO:0000256" key="2">
    <source>
        <dbReference type="ARBA" id="ARBA00009172"/>
    </source>
</evidence>
<evidence type="ECO:0000313" key="6">
    <source>
        <dbReference type="EMBL" id="CAH1780492.1"/>
    </source>
</evidence>
<evidence type="ECO:0000256" key="3">
    <source>
        <dbReference type="ARBA" id="ARBA00022692"/>
    </source>
</evidence>
<comment type="similarity">
    <text evidence="2">Belongs to the unc-93 family.</text>
</comment>
<gene>
    <name evidence="6" type="ORF">OFUS_LOCUS7182</name>
</gene>
<dbReference type="PANTHER" id="PTHR19444:SF13">
    <property type="entry name" value="PROTEIN UNC-93 HOMOLOG A"/>
    <property type="match status" value="1"/>
</dbReference>
<dbReference type="Pfam" id="PF05978">
    <property type="entry name" value="UNC-93"/>
    <property type="match status" value="1"/>
</dbReference>
<organism evidence="6 7">
    <name type="scientific">Owenia fusiformis</name>
    <name type="common">Polychaete worm</name>
    <dbReference type="NCBI Taxonomy" id="6347"/>
    <lineage>
        <taxon>Eukaryota</taxon>
        <taxon>Metazoa</taxon>
        <taxon>Spiralia</taxon>
        <taxon>Lophotrochozoa</taxon>
        <taxon>Annelida</taxon>
        <taxon>Polychaeta</taxon>
        <taxon>Sedentaria</taxon>
        <taxon>Canalipalpata</taxon>
        <taxon>Sabellida</taxon>
        <taxon>Oweniida</taxon>
        <taxon>Oweniidae</taxon>
        <taxon>Owenia</taxon>
    </lineage>
</organism>
<dbReference type="InterPro" id="IPR051951">
    <property type="entry name" value="UNC-93_regulatory"/>
</dbReference>
<dbReference type="EMBL" id="CAIIXF020000003">
    <property type="protein sequence ID" value="CAH1780492.1"/>
    <property type="molecule type" value="Genomic_DNA"/>
</dbReference>
<name>A0A8J1UQZ0_OWEFU</name>
<evidence type="ECO:0000256" key="4">
    <source>
        <dbReference type="ARBA" id="ARBA00022989"/>
    </source>
</evidence>
<dbReference type="GO" id="GO:0016020">
    <property type="term" value="C:membrane"/>
    <property type="evidence" value="ECO:0007669"/>
    <property type="project" value="UniProtKB-SubCell"/>
</dbReference>
<accession>A0A8J1UQZ0</accession>
<protein>
    <submittedName>
        <fullName evidence="6">Uncharacterized protein</fullName>
    </submittedName>
</protein>
<dbReference type="InterPro" id="IPR036259">
    <property type="entry name" value="MFS_trans_sf"/>
</dbReference>
<dbReference type="PANTHER" id="PTHR19444">
    <property type="entry name" value="UNC-93 RELATED"/>
    <property type="match status" value="1"/>
</dbReference>
<comment type="subcellular location">
    <subcellularLocation>
        <location evidence="1">Membrane</location>
        <topology evidence="1">Multi-pass membrane protein</topology>
    </subcellularLocation>
</comment>
<keyword evidence="5" id="KW-0472">Membrane</keyword>
<dbReference type="SUPFAM" id="SSF103473">
    <property type="entry name" value="MFS general substrate transporter"/>
    <property type="match status" value="1"/>
</dbReference>
<sequence>METNCVTIATEKMESNAMQNRLRRRYIRNIMVLSVGCMLTTMPIFGLRNLQSTLNAKNNVGIISLCLMYASLAIGYLIVAAISQKMDIKRAIVTSMVILLAYPVANMYPFNYILYPVSCLVGLASALLWVCKTTYISSTAIVYAVATGKHIDNVVCVFNAGFNVGYGILFQCGRIMSNLLSSIVLSFSMQFPLNKSDDYLLLNWVPVAMETDNETIVTNTTFNSFDYSLTCPINVTYLNNITEYTHQYSMRLSFTVEALQVLYLTCSLIGIILTMCCLDKLDMVFNRSKVGLKQQLKAIFSHLGNRWMLLLTTIMFYLGAQEAYLFGTFTKDGISCSMGSHMVGFYMATYIILEIVAMSVSQPLESMFGDAAITTLGIICQISTLTWLLLWHSVADIVMVMFGLVALWGFTNGIWLTKLTGMSSKMFPKDRWATLTLLRLVEGLGLCTGFSFSYAFVPETQLYILGGLLLPASVAFVTVNFYKIPNAERMTLV</sequence>
<keyword evidence="7" id="KW-1185">Reference proteome</keyword>
<evidence type="ECO:0000313" key="7">
    <source>
        <dbReference type="Proteomes" id="UP000749559"/>
    </source>
</evidence>
<dbReference type="Proteomes" id="UP000749559">
    <property type="component" value="Unassembled WGS sequence"/>
</dbReference>
<proteinExistence type="inferred from homology"/>